<name>A0A174XSY8_9FIRM</name>
<dbReference type="Proteomes" id="UP000434223">
    <property type="component" value="Unassembled WGS sequence"/>
</dbReference>
<evidence type="ECO:0000313" key="2">
    <source>
        <dbReference type="EMBL" id="MUB67014.1"/>
    </source>
</evidence>
<protein>
    <submittedName>
        <fullName evidence="2">Uncharacterized protein</fullName>
    </submittedName>
</protein>
<evidence type="ECO:0000313" key="3">
    <source>
        <dbReference type="Proteomes" id="UP000434223"/>
    </source>
</evidence>
<dbReference type="InterPro" id="IPR045706">
    <property type="entry name" value="DUF6062"/>
</dbReference>
<dbReference type="EMBL" id="BQNJ01000001">
    <property type="protein sequence ID" value="GKH01678.1"/>
    <property type="molecule type" value="Genomic_DNA"/>
</dbReference>
<sequence>MKEKLYEIPMNDAMDEDDECPFCFVERKTEQELMDFVLGSCASYMESDTREATDKAGFCRVHQKKMFDYGNALGNGWILKTYYKKLIQEMKAEFKDYTPGKTSMMDRITGKAGKRDGGNGNPIEKWVSEKERTCYICDRFNQVYERYIATFFHLYKKDAAFREKVKNGKGFCLHHFAELCAGADRFLNDAERKEFYPMIFEVMERNMERLSADVDWFIEKYDYLNRDADWKQSKDAIQRGMQKIRGGYPADPVYRMK</sequence>
<dbReference type="Pfam" id="PF19538">
    <property type="entry name" value="DUF6062"/>
    <property type="match status" value="1"/>
</dbReference>
<dbReference type="AlphaFoldDB" id="A0A174XSY8"/>
<accession>A0A174XSY8</accession>
<dbReference type="GeneID" id="93152513"/>
<dbReference type="OrthoDB" id="9810814at2"/>
<gene>
    <name evidence="1" type="ORF">CE91St55_36590</name>
    <name evidence="2" type="ORF">GNE07_28760</name>
</gene>
<dbReference type="EMBL" id="WNME01000041">
    <property type="protein sequence ID" value="MUB67014.1"/>
    <property type="molecule type" value="Genomic_DNA"/>
</dbReference>
<proteinExistence type="predicted"/>
<organism evidence="2 3">
    <name type="scientific">Hungatella hathewayi</name>
    <dbReference type="NCBI Taxonomy" id="154046"/>
    <lineage>
        <taxon>Bacteria</taxon>
        <taxon>Bacillati</taxon>
        <taxon>Bacillota</taxon>
        <taxon>Clostridia</taxon>
        <taxon>Lachnospirales</taxon>
        <taxon>Lachnospiraceae</taxon>
        <taxon>Hungatella</taxon>
    </lineage>
</organism>
<reference evidence="1" key="2">
    <citation type="submission" date="2022-01" db="EMBL/GenBank/DDBJ databases">
        <title>Novel bile acid biosynthetic pathways are enriched in the microbiome of centenarians.</title>
        <authorList>
            <person name="Sato Y."/>
            <person name="Atarashi K."/>
            <person name="Plichta R.D."/>
            <person name="Arai Y."/>
            <person name="Sasajima S."/>
            <person name="Kearney M.S."/>
            <person name="Suda W."/>
            <person name="Takeshita K."/>
            <person name="Sasaki T."/>
            <person name="Okamoto S."/>
            <person name="Skelly N.A."/>
            <person name="Okamura Y."/>
            <person name="Vlamakis H."/>
            <person name="Li Y."/>
            <person name="Tanoue T."/>
            <person name="Takei H."/>
            <person name="Nittono H."/>
            <person name="Narushima S."/>
            <person name="Irie J."/>
            <person name="Itoh H."/>
            <person name="Moriya K."/>
            <person name="Sugiura Y."/>
            <person name="Suematsu M."/>
            <person name="Moritoki N."/>
            <person name="Shibata S."/>
            <person name="Littman R.D."/>
            <person name="Fischbach A.M."/>
            <person name="Uwamino Y."/>
            <person name="Inoue T."/>
            <person name="Honda A."/>
            <person name="Hattori M."/>
            <person name="Murai T."/>
            <person name="Xavier J.R."/>
            <person name="Hirose N."/>
            <person name="Honda K."/>
        </authorList>
    </citation>
    <scope>NUCLEOTIDE SEQUENCE</scope>
    <source>
        <strain evidence="1">CE91-St55</strain>
    </source>
</reference>
<reference evidence="2 3" key="1">
    <citation type="submission" date="2019-09" db="EMBL/GenBank/DDBJ databases">
        <title>Draft genome sequencing of Hungatella hathewayi 123Y-2.</title>
        <authorList>
            <person name="Lv Q."/>
            <person name="Li S."/>
        </authorList>
    </citation>
    <scope>NUCLEOTIDE SEQUENCE [LARGE SCALE GENOMIC DNA]</scope>
    <source>
        <strain evidence="2 3">123Y-2</strain>
    </source>
</reference>
<dbReference type="RefSeq" id="WP_006771200.1">
    <property type="nucleotide sequence ID" value="NZ_BQNJ01000001.1"/>
</dbReference>
<dbReference type="Proteomes" id="UP001055091">
    <property type="component" value="Unassembled WGS sequence"/>
</dbReference>
<evidence type="ECO:0000313" key="1">
    <source>
        <dbReference type="EMBL" id="GKH01678.1"/>
    </source>
</evidence>
<comment type="caution">
    <text evidence="2">The sequence shown here is derived from an EMBL/GenBank/DDBJ whole genome shotgun (WGS) entry which is preliminary data.</text>
</comment>